<evidence type="ECO:0000256" key="1">
    <source>
        <dbReference type="ARBA" id="ARBA00004123"/>
    </source>
</evidence>
<comment type="function">
    <text evidence="7">Functions as a component of the DNA-binding general transcription factor complex TFIID. Binding of TFIID to a promoter (with or without TATA element) is the initial step in pre-initiation complex (PIC) formation. TFIID plays a key role in the regulation of gene expression by RNA polymerase II through different activities such as transcription activator interaction, core promoter recognition and selectivity, TFIIA and TFIIB interaction, chromatin modification (histone acetylation by TAF1), facilitation of DNA opening and initiation of transcription.</text>
</comment>
<feature type="region of interest" description="Disordered" evidence="9">
    <location>
        <begin position="289"/>
        <end position="331"/>
    </location>
</feature>
<dbReference type="PANTHER" id="PTHR15138">
    <property type="entry name" value="TRANSCRIPTION INITIATION FACTOR TFIID SUBUNIT 4"/>
    <property type="match status" value="1"/>
</dbReference>
<comment type="subcellular location">
    <subcellularLocation>
        <location evidence="1">Nucleus</location>
    </subcellularLocation>
</comment>
<evidence type="ECO:0000256" key="6">
    <source>
        <dbReference type="ARBA" id="ARBA00023242"/>
    </source>
</evidence>
<feature type="compositionally biased region" description="Gly residues" evidence="9">
    <location>
        <begin position="216"/>
        <end position="228"/>
    </location>
</feature>
<evidence type="ECO:0000256" key="4">
    <source>
        <dbReference type="ARBA" id="ARBA00023015"/>
    </source>
</evidence>
<feature type="compositionally biased region" description="Low complexity" evidence="9">
    <location>
        <begin position="12"/>
        <end position="43"/>
    </location>
</feature>
<dbReference type="Pfam" id="PF05236">
    <property type="entry name" value="TAF4"/>
    <property type="match status" value="1"/>
</dbReference>
<dbReference type="GO" id="GO:0003677">
    <property type="term" value="F:DNA binding"/>
    <property type="evidence" value="ECO:0007669"/>
    <property type="project" value="TreeGrafter"/>
</dbReference>
<sequence length="373" mass="39714">MPQHHPPPAQVPRPQQQQQPQQQHPQQQQTQHHPPPQQAVQQTPAPPQSQLDTADVATLRDALGSAGIDIRAEEEAIHRGQDMGQSQYMGAREDRSHKQTVIDSRLMGQVVRGIATKHNVTKVSEDSVNYLALALRARLQSIIGSALSATSHRTASQFSRPPGLYPDGSPMWTEVVRRDVGKQLTVLEKVEREDEQRARRERREKMEAGDSAGVSGVNGGPEVGGIAGDAGALGVDEDGKKRKKKTDGPGVTARNMSEDVRKKMSDAVATRAAGLGANKYAWMTAGASASPAAKKPNPPAAAAGSSAPSTTPTPLPRAAAPPPAGSGWARAYVAPKQATAEDDSKTVTLRDLMFVVQRERGHGGGRGSAKGWT</sequence>
<evidence type="ECO:0000256" key="8">
    <source>
        <dbReference type="ARBA" id="ARBA00031747"/>
    </source>
</evidence>
<evidence type="ECO:0000256" key="9">
    <source>
        <dbReference type="SAM" id="MobiDB-lite"/>
    </source>
</evidence>
<dbReference type="GO" id="GO:0046982">
    <property type="term" value="F:protein heterodimerization activity"/>
    <property type="evidence" value="ECO:0007669"/>
    <property type="project" value="InterPro"/>
</dbReference>
<evidence type="ECO:0000256" key="7">
    <source>
        <dbReference type="ARBA" id="ARBA00025346"/>
    </source>
</evidence>
<dbReference type="GO" id="GO:0005669">
    <property type="term" value="C:transcription factor TFIID complex"/>
    <property type="evidence" value="ECO:0007669"/>
    <property type="project" value="InterPro"/>
</dbReference>
<dbReference type="FunCoup" id="A0A067MHS8">
    <property type="interactions" value="20"/>
</dbReference>
<dbReference type="InterPro" id="IPR007900">
    <property type="entry name" value="TAF4_C"/>
</dbReference>
<dbReference type="OrthoDB" id="21060at2759"/>
<protein>
    <recommendedName>
        <fullName evidence="3">Transcription initiation factor TFIID subunit 4</fullName>
    </recommendedName>
    <alternativeName>
        <fullName evidence="8">TBP-associated factor 4</fullName>
    </alternativeName>
</protein>
<dbReference type="HOGENOM" id="CLU_038066_1_0_1"/>
<evidence type="ECO:0000259" key="10">
    <source>
        <dbReference type="Pfam" id="PF05236"/>
    </source>
</evidence>
<keyword evidence="5" id="KW-0804">Transcription</keyword>
<dbReference type="EMBL" id="KL198034">
    <property type="protein sequence ID" value="KDQ15099.1"/>
    <property type="molecule type" value="Genomic_DNA"/>
</dbReference>
<feature type="compositionally biased region" description="Basic and acidic residues" evidence="9">
    <location>
        <begin position="191"/>
        <end position="208"/>
    </location>
</feature>
<dbReference type="InterPro" id="IPR045144">
    <property type="entry name" value="TAF4"/>
</dbReference>
<dbReference type="Gene3D" id="1.10.20.10">
    <property type="entry name" value="Histone, subunit A"/>
    <property type="match status" value="1"/>
</dbReference>
<keyword evidence="6" id="KW-0539">Nucleus</keyword>
<gene>
    <name evidence="11" type="ORF">BOTBODRAFT_54954</name>
</gene>
<evidence type="ECO:0000256" key="3">
    <source>
        <dbReference type="ARBA" id="ARBA00017306"/>
    </source>
</evidence>
<feature type="compositionally biased region" description="Pro residues" evidence="9">
    <location>
        <begin position="1"/>
        <end position="11"/>
    </location>
</feature>
<dbReference type="Proteomes" id="UP000027195">
    <property type="component" value="Unassembled WGS sequence"/>
</dbReference>
<keyword evidence="4" id="KW-0805">Transcription regulation</keyword>
<evidence type="ECO:0000256" key="5">
    <source>
        <dbReference type="ARBA" id="ARBA00023163"/>
    </source>
</evidence>
<dbReference type="GO" id="GO:0016251">
    <property type="term" value="F:RNA polymerase II general transcription initiation factor activity"/>
    <property type="evidence" value="ECO:0007669"/>
    <property type="project" value="TreeGrafter"/>
</dbReference>
<feature type="region of interest" description="Disordered" evidence="9">
    <location>
        <begin position="1"/>
        <end position="51"/>
    </location>
</feature>
<accession>A0A067MHS8</accession>
<dbReference type="PANTHER" id="PTHR15138:SF14">
    <property type="entry name" value="TRANSCRIPTION INITIATION FACTOR TFIID SUBUNIT 4"/>
    <property type="match status" value="1"/>
</dbReference>
<feature type="region of interest" description="Disordered" evidence="9">
    <location>
        <begin position="191"/>
        <end position="264"/>
    </location>
</feature>
<dbReference type="GO" id="GO:0006367">
    <property type="term" value="P:transcription initiation at RNA polymerase II promoter"/>
    <property type="evidence" value="ECO:0007669"/>
    <property type="project" value="TreeGrafter"/>
</dbReference>
<dbReference type="AlphaFoldDB" id="A0A067MHS8"/>
<name>A0A067MHS8_BOTB1</name>
<dbReference type="CDD" id="cd08045">
    <property type="entry name" value="HFD_TAF4"/>
    <property type="match status" value="1"/>
</dbReference>
<reference evidence="12" key="1">
    <citation type="journal article" date="2014" name="Proc. Natl. Acad. Sci. U.S.A.">
        <title>Extensive sampling of basidiomycete genomes demonstrates inadequacy of the white-rot/brown-rot paradigm for wood decay fungi.</title>
        <authorList>
            <person name="Riley R."/>
            <person name="Salamov A.A."/>
            <person name="Brown D.W."/>
            <person name="Nagy L.G."/>
            <person name="Floudas D."/>
            <person name="Held B.W."/>
            <person name="Levasseur A."/>
            <person name="Lombard V."/>
            <person name="Morin E."/>
            <person name="Otillar R."/>
            <person name="Lindquist E.A."/>
            <person name="Sun H."/>
            <person name="LaButti K.M."/>
            <person name="Schmutz J."/>
            <person name="Jabbour D."/>
            <person name="Luo H."/>
            <person name="Baker S.E."/>
            <person name="Pisabarro A.G."/>
            <person name="Walton J.D."/>
            <person name="Blanchette R.A."/>
            <person name="Henrissat B."/>
            <person name="Martin F."/>
            <person name="Cullen D."/>
            <person name="Hibbett D.S."/>
            <person name="Grigoriev I.V."/>
        </authorList>
    </citation>
    <scope>NUCLEOTIDE SEQUENCE [LARGE SCALE GENOMIC DNA]</scope>
    <source>
        <strain evidence="12">FD-172 SS1</strain>
    </source>
</reference>
<organism evidence="11 12">
    <name type="scientific">Botryobasidium botryosum (strain FD-172 SS1)</name>
    <dbReference type="NCBI Taxonomy" id="930990"/>
    <lineage>
        <taxon>Eukaryota</taxon>
        <taxon>Fungi</taxon>
        <taxon>Dikarya</taxon>
        <taxon>Basidiomycota</taxon>
        <taxon>Agaricomycotina</taxon>
        <taxon>Agaricomycetes</taxon>
        <taxon>Cantharellales</taxon>
        <taxon>Botryobasidiaceae</taxon>
        <taxon>Botryobasidium</taxon>
    </lineage>
</organism>
<evidence type="ECO:0000313" key="11">
    <source>
        <dbReference type="EMBL" id="KDQ15099.1"/>
    </source>
</evidence>
<evidence type="ECO:0000256" key="2">
    <source>
        <dbReference type="ARBA" id="ARBA00006178"/>
    </source>
</evidence>
<proteinExistence type="inferred from homology"/>
<dbReference type="InterPro" id="IPR009072">
    <property type="entry name" value="Histone-fold"/>
</dbReference>
<feature type="domain" description="Transcription initiation factor TFIID component TAF4 C-terminal" evidence="10">
    <location>
        <begin position="59"/>
        <end position="361"/>
    </location>
</feature>
<keyword evidence="12" id="KW-1185">Reference proteome</keyword>
<feature type="compositionally biased region" description="Low complexity" evidence="9">
    <location>
        <begin position="289"/>
        <end position="310"/>
    </location>
</feature>
<feature type="region of interest" description="Disordered" evidence="9">
    <location>
        <begin position="74"/>
        <end position="98"/>
    </location>
</feature>
<feature type="compositionally biased region" description="Pro residues" evidence="9">
    <location>
        <begin position="311"/>
        <end position="324"/>
    </location>
</feature>
<dbReference type="InParanoid" id="A0A067MHS8"/>
<dbReference type="STRING" id="930990.A0A067MHS8"/>
<evidence type="ECO:0000313" key="12">
    <source>
        <dbReference type="Proteomes" id="UP000027195"/>
    </source>
</evidence>
<comment type="similarity">
    <text evidence="2">Belongs to the TAF4 family.</text>
</comment>